<feature type="compositionally biased region" description="Polar residues" evidence="1">
    <location>
        <begin position="254"/>
        <end position="265"/>
    </location>
</feature>
<evidence type="ECO:0000313" key="3">
    <source>
        <dbReference type="Proteomes" id="UP000002640"/>
    </source>
</evidence>
<evidence type="ECO:0000256" key="1">
    <source>
        <dbReference type="SAM" id="MobiDB-lite"/>
    </source>
</evidence>
<dbReference type="OMA" id="WKHAFAS"/>
<protein>
    <submittedName>
        <fullName evidence="2">Uncharacterized protein</fullName>
    </submittedName>
</protein>
<organism evidence="2 3">
    <name type="scientific">Phytophthora sojae (strain P6497)</name>
    <name type="common">Soybean stem and root rot agent</name>
    <name type="synonym">Phytophthora megasperma f. sp. glycines</name>
    <dbReference type="NCBI Taxonomy" id="1094619"/>
    <lineage>
        <taxon>Eukaryota</taxon>
        <taxon>Sar</taxon>
        <taxon>Stramenopiles</taxon>
        <taxon>Oomycota</taxon>
        <taxon>Peronosporomycetes</taxon>
        <taxon>Peronosporales</taxon>
        <taxon>Peronosporaceae</taxon>
        <taxon>Phytophthora</taxon>
    </lineage>
</organism>
<accession>G4Z7P9</accession>
<dbReference type="AlphaFoldDB" id="G4Z7P9"/>
<dbReference type="InParanoid" id="G4Z7P9"/>
<dbReference type="SMR" id="G4Z7P9"/>
<name>G4Z7P9_PHYSP</name>
<dbReference type="Proteomes" id="UP000002640">
    <property type="component" value="Unassembled WGS sequence"/>
</dbReference>
<dbReference type="RefSeq" id="XP_009524520.1">
    <property type="nucleotide sequence ID" value="XM_009526225.1"/>
</dbReference>
<gene>
    <name evidence="2" type="ORF">PHYSODRAFT_299410</name>
</gene>
<dbReference type="KEGG" id="psoj:PHYSODRAFT_299410"/>
<evidence type="ECO:0000313" key="2">
    <source>
        <dbReference type="EMBL" id="EGZ21803.1"/>
    </source>
</evidence>
<keyword evidence="3" id="KW-1185">Reference proteome</keyword>
<feature type="compositionally biased region" description="Polar residues" evidence="1">
    <location>
        <begin position="438"/>
        <end position="452"/>
    </location>
</feature>
<dbReference type="GeneID" id="20641729"/>
<feature type="region of interest" description="Disordered" evidence="1">
    <location>
        <begin position="474"/>
        <end position="534"/>
    </location>
</feature>
<feature type="compositionally biased region" description="Low complexity" evidence="1">
    <location>
        <begin position="420"/>
        <end position="430"/>
    </location>
</feature>
<feature type="compositionally biased region" description="Acidic residues" evidence="1">
    <location>
        <begin position="508"/>
        <end position="524"/>
    </location>
</feature>
<proteinExistence type="predicted"/>
<feature type="region of interest" description="Disordered" evidence="1">
    <location>
        <begin position="233"/>
        <end position="265"/>
    </location>
</feature>
<feature type="region of interest" description="Disordered" evidence="1">
    <location>
        <begin position="377"/>
        <end position="452"/>
    </location>
</feature>
<dbReference type="EMBL" id="JH159153">
    <property type="protein sequence ID" value="EGZ21803.1"/>
    <property type="molecule type" value="Genomic_DNA"/>
</dbReference>
<sequence>MTATAVDVNDSDKYPTSTLVLLGEQEFVLRASHSRVVFENYNRAGEASADEETLRCLESFLSDASIEQLITLKLDNGHAQQKQVDSPAADDDVSVPIILSAPSTSRFELVLHDSTSSFETVLSRGSPLTCIIRFKRPGVSESDYAWDDFQDRLVVHTRLSKLVIRLEAWKNEVMSLSRDQESGLLFPASLPEVKAPPLRLFGAIERNAVRQRASSPGLTEITKTSLVLEQNSAASNNLEASRTPRTEALPSLSRPGSSERQPSLSVSLPGNLVLSSCVNAGSLPPSEVTAIQSLREAREVIMKLRRRRTVRSNSRASGGISPTSVMETDLYPETEALDAKTKADLEEFNNLVLSARDQVTKEAVKARSELAYYQQLIPVPPPRGSTPEMPSPLAQKPKKTRQMSAATKRPSKLPSLVRPSSSAATTSASTEIDPLCPMNNQEMSPLEQVSQPRKCSARQQILRTTKLKSLSASVDGAQGAQQQKEAVKVPATTSKRRRSINNQLQQEQVDELSDFDDPDPEVDDAPILPDELSGVAALEADELL</sequence>
<reference evidence="2 3" key="1">
    <citation type="journal article" date="2006" name="Science">
        <title>Phytophthora genome sequences uncover evolutionary origins and mechanisms of pathogenesis.</title>
        <authorList>
            <person name="Tyler B.M."/>
            <person name="Tripathy S."/>
            <person name="Zhang X."/>
            <person name="Dehal P."/>
            <person name="Jiang R.H."/>
            <person name="Aerts A."/>
            <person name="Arredondo F.D."/>
            <person name="Baxter L."/>
            <person name="Bensasson D."/>
            <person name="Beynon J.L."/>
            <person name="Chapman J."/>
            <person name="Damasceno C.M."/>
            <person name="Dorrance A.E."/>
            <person name="Dou D."/>
            <person name="Dickerman A.W."/>
            <person name="Dubchak I.L."/>
            <person name="Garbelotto M."/>
            <person name="Gijzen M."/>
            <person name="Gordon S.G."/>
            <person name="Govers F."/>
            <person name="Grunwald N.J."/>
            <person name="Huang W."/>
            <person name="Ivors K.L."/>
            <person name="Jones R.W."/>
            <person name="Kamoun S."/>
            <person name="Krampis K."/>
            <person name="Lamour K.H."/>
            <person name="Lee M.K."/>
            <person name="McDonald W.H."/>
            <person name="Medina M."/>
            <person name="Meijer H.J."/>
            <person name="Nordberg E.K."/>
            <person name="Maclean D.J."/>
            <person name="Ospina-Giraldo M.D."/>
            <person name="Morris P.F."/>
            <person name="Phuntumart V."/>
            <person name="Putnam N.H."/>
            <person name="Rash S."/>
            <person name="Rose J.K."/>
            <person name="Sakihama Y."/>
            <person name="Salamov A.A."/>
            <person name="Savidor A."/>
            <person name="Scheuring C.F."/>
            <person name="Smith B.M."/>
            <person name="Sobral B.W."/>
            <person name="Terry A."/>
            <person name="Torto-Alalibo T.A."/>
            <person name="Win J."/>
            <person name="Xu Z."/>
            <person name="Zhang H."/>
            <person name="Grigoriev I.V."/>
            <person name="Rokhsar D.S."/>
            <person name="Boore J.L."/>
        </authorList>
    </citation>
    <scope>NUCLEOTIDE SEQUENCE [LARGE SCALE GENOMIC DNA]</scope>
    <source>
        <strain evidence="2 3">P6497</strain>
    </source>
</reference>